<proteinExistence type="predicted"/>
<evidence type="ECO:0000313" key="1">
    <source>
        <dbReference type="EMBL" id="GLP94704.1"/>
    </source>
</evidence>
<organism evidence="1 2">
    <name type="scientific">Paraferrimonas sedimenticola</name>
    <dbReference type="NCBI Taxonomy" id="375674"/>
    <lineage>
        <taxon>Bacteria</taxon>
        <taxon>Pseudomonadati</taxon>
        <taxon>Pseudomonadota</taxon>
        <taxon>Gammaproteobacteria</taxon>
        <taxon>Alteromonadales</taxon>
        <taxon>Ferrimonadaceae</taxon>
        <taxon>Paraferrimonas</taxon>
    </lineage>
</organism>
<reference evidence="1" key="1">
    <citation type="journal article" date="2014" name="Int. J. Syst. Evol. Microbiol.">
        <title>Complete genome sequence of Corynebacterium casei LMG S-19264T (=DSM 44701T), isolated from a smear-ripened cheese.</title>
        <authorList>
            <consortium name="US DOE Joint Genome Institute (JGI-PGF)"/>
            <person name="Walter F."/>
            <person name="Albersmeier A."/>
            <person name="Kalinowski J."/>
            <person name="Ruckert C."/>
        </authorList>
    </citation>
    <scope>NUCLEOTIDE SEQUENCE</scope>
    <source>
        <strain evidence="1">NBRC 101628</strain>
    </source>
</reference>
<comment type="caution">
    <text evidence="1">The sequence shown here is derived from an EMBL/GenBank/DDBJ whole genome shotgun (WGS) entry which is preliminary data.</text>
</comment>
<gene>
    <name evidence="1" type="ORF">GCM10007895_00100</name>
</gene>
<evidence type="ECO:0000313" key="2">
    <source>
        <dbReference type="Proteomes" id="UP001161422"/>
    </source>
</evidence>
<keyword evidence="2" id="KW-1185">Reference proteome</keyword>
<dbReference type="EMBL" id="BSNC01000001">
    <property type="protein sequence ID" value="GLP94704.1"/>
    <property type="molecule type" value="Genomic_DNA"/>
</dbReference>
<protein>
    <submittedName>
        <fullName evidence="1">Uncharacterized protein</fullName>
    </submittedName>
</protein>
<dbReference type="Proteomes" id="UP001161422">
    <property type="component" value="Unassembled WGS sequence"/>
</dbReference>
<accession>A0AA37VS39</accession>
<dbReference type="AlphaFoldDB" id="A0AA37VS39"/>
<reference evidence="1" key="2">
    <citation type="submission" date="2023-01" db="EMBL/GenBank/DDBJ databases">
        <title>Draft genome sequence of Paraferrimonas sedimenticola strain NBRC 101628.</title>
        <authorList>
            <person name="Sun Q."/>
            <person name="Mori K."/>
        </authorList>
    </citation>
    <scope>NUCLEOTIDE SEQUENCE</scope>
    <source>
        <strain evidence="1">NBRC 101628</strain>
    </source>
</reference>
<sequence length="131" mass="15159">MGADVQFLREYKRASQSPWDDVSTVLLYCRHGTDDEGQRQFSFDRYIYQHRAGDGRILGISISKAILEAHDEFSGRYLEGDEMVLCLLVYIDEIRSFCGLFAQEFEAVFGLPPEPYFEVAQAYWLSLIEQL</sequence>
<name>A0AA37VS39_9GAMM</name>